<keyword evidence="3" id="KW-1185">Reference proteome</keyword>
<evidence type="ECO:0000256" key="1">
    <source>
        <dbReference type="SAM" id="MobiDB-lite"/>
    </source>
</evidence>
<dbReference type="AlphaFoldDB" id="B7KBQ2"/>
<gene>
    <name evidence="2" type="ordered locus">PCC7424_4669</name>
</gene>
<sequence length="102" mass="11809">MADKINIVIQKKSDGYLVNFPELNTINYQYQSLEDVLIRLKNTLESYLSSSDISQKDTTGESILKIVDKLTDDFTQEELEQLPEDGAEEHNYYLYGTPKKNR</sequence>
<protein>
    <recommendedName>
        <fullName evidence="4">HicB-like antitoxin of toxin-antitoxin system domain-containing protein</fullName>
    </recommendedName>
</protein>
<dbReference type="eggNOG" id="ENOG5032ZNE">
    <property type="taxonomic scope" value="Bacteria"/>
</dbReference>
<evidence type="ECO:0000313" key="2">
    <source>
        <dbReference type="EMBL" id="ACK73030.1"/>
    </source>
</evidence>
<proteinExistence type="predicted"/>
<name>B7KBQ2_GLOC7</name>
<reference evidence="2" key="1">
    <citation type="submission" date="2008-12" db="EMBL/GenBank/DDBJ databases">
        <title>Complete sequence of chromosome Cyanothece sp. PCC 7424.</title>
        <authorList>
            <consortium name="US DOE Joint Genome Institute"/>
            <person name="Lucas S."/>
            <person name="Copeland A."/>
            <person name="Lapidus A."/>
            <person name="Glavina del Rio T."/>
            <person name="Dalin E."/>
            <person name="Tice H."/>
            <person name="Bruce D."/>
            <person name="Goodwin L."/>
            <person name="Pitluck S."/>
            <person name="Chertkov O."/>
            <person name="Brettin T."/>
            <person name="Detter J.C."/>
            <person name="Han C."/>
            <person name="Larimer F."/>
            <person name="Land M."/>
            <person name="Hauser L."/>
            <person name="Kyrpides N."/>
            <person name="Mikhailova N."/>
            <person name="Liberton M."/>
            <person name="Stoeckel J."/>
            <person name="Banerjee A."/>
            <person name="Singh A."/>
            <person name="Page L."/>
            <person name="Sato H."/>
            <person name="Zhao L."/>
            <person name="Sherman L."/>
            <person name="Pakrasi H."/>
            <person name="Richardson P."/>
        </authorList>
    </citation>
    <scope>NUCLEOTIDE SEQUENCE</scope>
    <source>
        <strain evidence="2">PCC 7424</strain>
    </source>
</reference>
<dbReference type="OrthoDB" id="428699at2"/>
<evidence type="ECO:0008006" key="4">
    <source>
        <dbReference type="Google" id="ProtNLM"/>
    </source>
</evidence>
<evidence type="ECO:0000313" key="3">
    <source>
        <dbReference type="Proteomes" id="UP000002384"/>
    </source>
</evidence>
<dbReference type="Gene3D" id="3.30.160.250">
    <property type="match status" value="1"/>
</dbReference>
<dbReference type="HOGENOM" id="CLU_2275707_0_0_3"/>
<dbReference type="RefSeq" id="WP_015956613.1">
    <property type="nucleotide sequence ID" value="NC_011729.1"/>
</dbReference>
<accession>B7KBQ2</accession>
<feature type="region of interest" description="Disordered" evidence="1">
    <location>
        <begin position="80"/>
        <end position="102"/>
    </location>
</feature>
<organism evidence="2 3">
    <name type="scientific">Gloeothece citriformis (strain PCC 7424)</name>
    <name type="common">Cyanothece sp. (strain PCC 7424)</name>
    <dbReference type="NCBI Taxonomy" id="65393"/>
    <lineage>
        <taxon>Bacteria</taxon>
        <taxon>Bacillati</taxon>
        <taxon>Cyanobacteriota</taxon>
        <taxon>Cyanophyceae</taxon>
        <taxon>Oscillatoriophycideae</taxon>
        <taxon>Chroococcales</taxon>
        <taxon>Aphanothecaceae</taxon>
        <taxon>Gloeothece</taxon>
        <taxon>Gloeothece citriformis</taxon>
    </lineage>
</organism>
<dbReference type="EMBL" id="CP001291">
    <property type="protein sequence ID" value="ACK73030.1"/>
    <property type="molecule type" value="Genomic_DNA"/>
</dbReference>
<dbReference type="KEGG" id="cyc:PCC7424_4669"/>
<dbReference type="Proteomes" id="UP000002384">
    <property type="component" value="Chromosome"/>
</dbReference>